<dbReference type="EMBL" id="CZPT02000541">
    <property type="protein sequence ID" value="SCU66448.1"/>
    <property type="molecule type" value="Genomic_DNA"/>
</dbReference>
<comment type="subcellular location">
    <subcellularLocation>
        <location evidence="2">Cell membrane</location>
        <topology evidence="2">Lipid-anchor</topology>
        <topology evidence="2">GPI-anchor</topology>
    </subcellularLocation>
</comment>
<comment type="caution">
    <text evidence="11">The sequence shown here is derived from an EMBL/GenBank/DDBJ whole genome shotgun (WGS) entry which is preliminary data.</text>
</comment>
<protein>
    <submittedName>
        <fullName evidence="11">Trypanosomal VSG domain containing protein, putative</fullName>
    </submittedName>
</protein>
<reference evidence="11" key="1">
    <citation type="submission" date="2016-09" db="EMBL/GenBank/DDBJ databases">
        <authorList>
            <person name="Hebert L."/>
            <person name="Moumen B."/>
        </authorList>
    </citation>
    <scope>NUCLEOTIDE SEQUENCE [LARGE SCALE GENOMIC DNA]</scope>
    <source>
        <strain evidence="11">OVI</strain>
    </source>
</reference>
<evidence type="ECO:0000256" key="4">
    <source>
        <dbReference type="ARBA" id="ARBA00022622"/>
    </source>
</evidence>
<organism evidence="11 12">
    <name type="scientific">Trypanosoma equiperdum</name>
    <dbReference type="NCBI Taxonomy" id="5694"/>
    <lineage>
        <taxon>Eukaryota</taxon>
        <taxon>Discoba</taxon>
        <taxon>Euglenozoa</taxon>
        <taxon>Kinetoplastea</taxon>
        <taxon>Metakinetoplastina</taxon>
        <taxon>Trypanosomatida</taxon>
        <taxon>Trypanosomatidae</taxon>
        <taxon>Trypanosoma</taxon>
    </lineage>
</organism>
<dbReference type="VEuPathDB" id="TriTrypDB:TEOVI_000866300"/>
<evidence type="ECO:0000256" key="6">
    <source>
        <dbReference type="ARBA" id="ARBA00023136"/>
    </source>
</evidence>
<comment type="function">
    <text evidence="1">VSG forms a coat on the surface of the parasite. The trypanosome evades the immune response of the host by expressing a series of antigenically distinct VSGs from an estimated 1000 VSG genes.</text>
</comment>
<dbReference type="AlphaFoldDB" id="A0A1G4I3R9"/>
<dbReference type="Pfam" id="PF13206">
    <property type="entry name" value="VSG_B"/>
    <property type="match status" value="1"/>
</dbReference>
<gene>
    <name evidence="11" type="ORF">TEOVI_000866300</name>
</gene>
<feature type="chain" id="PRO_5009235315" evidence="9">
    <location>
        <begin position="20"/>
        <end position="100"/>
    </location>
</feature>
<proteinExistence type="predicted"/>
<feature type="signal peptide" evidence="9">
    <location>
        <begin position="1"/>
        <end position="19"/>
    </location>
</feature>
<evidence type="ECO:0000256" key="7">
    <source>
        <dbReference type="ARBA" id="ARBA00023180"/>
    </source>
</evidence>
<evidence type="ECO:0000256" key="2">
    <source>
        <dbReference type="ARBA" id="ARBA00004609"/>
    </source>
</evidence>
<keyword evidence="3" id="KW-1003">Cell membrane</keyword>
<keyword evidence="5 9" id="KW-0732">Signal</keyword>
<evidence type="ECO:0000256" key="5">
    <source>
        <dbReference type="ARBA" id="ARBA00022729"/>
    </source>
</evidence>
<feature type="domain" description="Trypanosome variant surface glycoprotein B-type N-terminal" evidence="10">
    <location>
        <begin position="9"/>
        <end position="96"/>
    </location>
</feature>
<sequence length="100" mass="10545">MFLPITLAIVFSAYKATAAGEAEGENREAYAQICTAINLAQEKYTAPTPEDHSEIVALAEALELALSGDEVLGEIQNDGATDLSKLKENSLAKSVCESIG</sequence>
<evidence type="ECO:0000259" key="10">
    <source>
        <dbReference type="Pfam" id="PF13206"/>
    </source>
</evidence>
<keyword evidence="6" id="KW-0472">Membrane</keyword>
<evidence type="ECO:0000256" key="8">
    <source>
        <dbReference type="ARBA" id="ARBA00023288"/>
    </source>
</evidence>
<name>A0A1G4I3R9_TRYEQ</name>
<keyword evidence="12" id="KW-1185">Reference proteome</keyword>
<dbReference type="InterPro" id="IPR025932">
    <property type="entry name" value="Trypano_VSG_B_N_dom"/>
</dbReference>
<dbReference type="RefSeq" id="XP_067077897.1">
    <property type="nucleotide sequence ID" value="XM_067221796.1"/>
</dbReference>
<keyword evidence="8" id="KW-0449">Lipoprotein</keyword>
<evidence type="ECO:0000256" key="1">
    <source>
        <dbReference type="ARBA" id="ARBA00002523"/>
    </source>
</evidence>
<dbReference type="GO" id="GO:0098552">
    <property type="term" value="C:side of membrane"/>
    <property type="evidence" value="ECO:0007669"/>
    <property type="project" value="UniProtKB-KW"/>
</dbReference>
<keyword evidence="7" id="KW-0325">Glycoprotein</keyword>
<dbReference type="Proteomes" id="UP000195570">
    <property type="component" value="Unassembled WGS sequence"/>
</dbReference>
<evidence type="ECO:0000256" key="9">
    <source>
        <dbReference type="SAM" id="SignalP"/>
    </source>
</evidence>
<dbReference type="GeneID" id="92382597"/>
<evidence type="ECO:0000313" key="12">
    <source>
        <dbReference type="Proteomes" id="UP000195570"/>
    </source>
</evidence>
<evidence type="ECO:0000313" key="11">
    <source>
        <dbReference type="EMBL" id="SCU66448.1"/>
    </source>
</evidence>
<dbReference type="GO" id="GO:0005886">
    <property type="term" value="C:plasma membrane"/>
    <property type="evidence" value="ECO:0007669"/>
    <property type="project" value="UniProtKB-SubCell"/>
</dbReference>
<evidence type="ECO:0000256" key="3">
    <source>
        <dbReference type="ARBA" id="ARBA00022475"/>
    </source>
</evidence>
<accession>A0A1G4I3R9</accession>
<keyword evidence="4" id="KW-0336">GPI-anchor</keyword>